<keyword evidence="1" id="KW-0812">Transmembrane</keyword>
<evidence type="ECO:0000313" key="2">
    <source>
        <dbReference type="EnsemblMetazoa" id="G15248.10:cds"/>
    </source>
</evidence>
<evidence type="ECO:0000256" key="1">
    <source>
        <dbReference type="SAM" id="Phobius"/>
    </source>
</evidence>
<reference evidence="2" key="1">
    <citation type="submission" date="2022-08" db="UniProtKB">
        <authorList>
            <consortium name="EnsemblMetazoa"/>
        </authorList>
    </citation>
    <scope>IDENTIFICATION</scope>
    <source>
        <strain evidence="2">05x7-T-G4-1.051#20</strain>
    </source>
</reference>
<feature type="transmembrane region" description="Helical" evidence="1">
    <location>
        <begin position="56"/>
        <end position="77"/>
    </location>
</feature>
<feature type="transmembrane region" description="Helical" evidence="1">
    <location>
        <begin position="14"/>
        <end position="35"/>
    </location>
</feature>
<name>A0A8W8IQP4_MAGGI</name>
<evidence type="ECO:0000313" key="3">
    <source>
        <dbReference type="Proteomes" id="UP000005408"/>
    </source>
</evidence>
<dbReference type="PANTHER" id="PTHR21579">
    <property type="entry name" value="PROTEIN TINCAR"/>
    <property type="match status" value="1"/>
</dbReference>
<protein>
    <submittedName>
        <fullName evidence="2">Uncharacterized protein</fullName>
    </submittedName>
</protein>
<dbReference type="Proteomes" id="UP000005408">
    <property type="component" value="Unassembled WGS sequence"/>
</dbReference>
<keyword evidence="1" id="KW-1133">Transmembrane helix</keyword>
<dbReference type="EnsemblMetazoa" id="G15248.5">
    <property type="protein sequence ID" value="G15248.5:cds"/>
    <property type="gene ID" value="G15248"/>
</dbReference>
<dbReference type="AlphaFoldDB" id="A0A8W8IQP4"/>
<dbReference type="EnsemblMetazoa" id="G15248.9">
    <property type="protein sequence ID" value="G15248.9:cds"/>
    <property type="gene ID" value="G15248"/>
</dbReference>
<dbReference type="EnsemblMetazoa" id="G15248.10">
    <property type="protein sequence ID" value="G15248.10:cds"/>
    <property type="gene ID" value="G15248"/>
</dbReference>
<proteinExistence type="predicted"/>
<keyword evidence="1" id="KW-0472">Membrane</keyword>
<keyword evidence="3" id="KW-1185">Reference proteome</keyword>
<dbReference type="InterPro" id="IPR053291">
    <property type="entry name" value="Ommatidial_diff-associated"/>
</dbReference>
<organism evidence="2 3">
    <name type="scientific">Magallana gigas</name>
    <name type="common">Pacific oyster</name>
    <name type="synonym">Crassostrea gigas</name>
    <dbReference type="NCBI Taxonomy" id="29159"/>
    <lineage>
        <taxon>Eukaryota</taxon>
        <taxon>Metazoa</taxon>
        <taxon>Spiralia</taxon>
        <taxon>Lophotrochozoa</taxon>
        <taxon>Mollusca</taxon>
        <taxon>Bivalvia</taxon>
        <taxon>Autobranchia</taxon>
        <taxon>Pteriomorphia</taxon>
        <taxon>Ostreida</taxon>
        <taxon>Ostreoidea</taxon>
        <taxon>Ostreidae</taxon>
        <taxon>Magallana</taxon>
    </lineage>
</organism>
<dbReference type="PANTHER" id="PTHR21579:SF20">
    <property type="entry name" value="PROTEIN TINCAR"/>
    <property type="match status" value="1"/>
</dbReference>
<sequence>MVVLKPKSSSFNSLWSISYSVIVVSVQCYISYRNISEYQDSLRNQWNRETPPEVGLKLGLTIVSFIVLPFFLLSSIFRTGNYGNDGYKLGRDHAICPISGGILDHIGSEFGRRLWRYAPPFAPSLHVLSAFCLLFPDALISAKEIQLQLKPTGFQIGEVLTRMLGIVAGFLQLVPQTRVLLSRQIDDILTIRFLDTILIT</sequence>
<accession>A0A8W8IQP4</accession>